<keyword evidence="4" id="KW-1185">Reference proteome</keyword>
<feature type="domain" description="FecR protein" evidence="1">
    <location>
        <begin position="146"/>
        <end position="236"/>
    </location>
</feature>
<dbReference type="Proteomes" id="UP000031197">
    <property type="component" value="Unassembled WGS sequence"/>
</dbReference>
<comment type="caution">
    <text evidence="3">The sequence shown here is derived from an EMBL/GenBank/DDBJ whole genome shotgun (WGS) entry which is preliminary data.</text>
</comment>
<accession>A0A0B3Y3S6</accession>
<evidence type="ECO:0000313" key="3">
    <source>
        <dbReference type="EMBL" id="KHT50734.1"/>
    </source>
</evidence>
<dbReference type="InterPro" id="IPR006860">
    <property type="entry name" value="FecR"/>
</dbReference>
<evidence type="ECO:0000259" key="1">
    <source>
        <dbReference type="Pfam" id="PF04773"/>
    </source>
</evidence>
<organism evidence="3 4">
    <name type="scientific">Alteromonas marina</name>
    <dbReference type="NCBI Taxonomy" id="203795"/>
    <lineage>
        <taxon>Bacteria</taxon>
        <taxon>Pseudomonadati</taxon>
        <taxon>Pseudomonadota</taxon>
        <taxon>Gammaproteobacteria</taxon>
        <taxon>Alteromonadales</taxon>
        <taxon>Alteromonadaceae</taxon>
        <taxon>Alteromonas/Salinimonas group</taxon>
        <taxon>Alteromonas</taxon>
    </lineage>
</organism>
<gene>
    <name evidence="3" type="ORF">RJ41_13205</name>
</gene>
<evidence type="ECO:0000313" key="4">
    <source>
        <dbReference type="Proteomes" id="UP000031197"/>
    </source>
</evidence>
<dbReference type="Pfam" id="PF04773">
    <property type="entry name" value="FecR"/>
    <property type="match status" value="1"/>
</dbReference>
<sequence>MNSSKNKTKTDKSDTQSNVVQFNSDDRVLDTASEWLVKLDEGLDDEEMQALKKWLATPLHRDTFLEMVALWDKMSVLSELADIVPHTPEPNAKHKTNSTVAWKRPLAIAASFLMVGLLSYQGLNLFSSSNQTEPALQVANYSLQATTKAGEHKSISLEDGSTLWLNTNSQVNIAFTETSRVIQLVKGELHIEVAKDKSRPLNVLAAGKAIQAVGTAFNVQYHRGDLELVVTEGVVEVASYTLNKANGESIIDPIIKPQAQPLTLVQGEKSLLSLPNSTVEAVSEEDIANDLSWREGKIVFRGEPLIDVIEEVSRYTDKTVVLGDAALANMQVAGLFNTNDVDALIAALADNLQISTDYSSDTIVLRPR</sequence>
<reference evidence="3 4" key="1">
    <citation type="submission" date="2014-12" db="EMBL/GenBank/DDBJ databases">
        <title>Genome sequencing of Alteromonas marina AD001.</title>
        <authorList>
            <person name="Adrian T.G.S."/>
            <person name="Chan K.G."/>
        </authorList>
    </citation>
    <scope>NUCLEOTIDE SEQUENCE [LARGE SCALE GENOMIC DNA]</scope>
    <source>
        <strain evidence="3 4">AD001</strain>
    </source>
</reference>
<dbReference type="AlphaFoldDB" id="A0A0B3Y3S6"/>
<name>A0A0B3Y3S6_9ALTE</name>
<dbReference type="PANTHER" id="PTHR30273:SF2">
    <property type="entry name" value="PROTEIN FECR"/>
    <property type="match status" value="1"/>
</dbReference>
<dbReference type="OrthoDB" id="9771237at2"/>
<feature type="domain" description="FecR N-terminal" evidence="2">
    <location>
        <begin position="31"/>
        <end position="69"/>
    </location>
</feature>
<proteinExistence type="predicted"/>
<dbReference type="InterPro" id="IPR032623">
    <property type="entry name" value="FecR_N"/>
</dbReference>
<dbReference type="GO" id="GO:0016989">
    <property type="term" value="F:sigma factor antagonist activity"/>
    <property type="evidence" value="ECO:0007669"/>
    <property type="project" value="TreeGrafter"/>
</dbReference>
<dbReference type="PANTHER" id="PTHR30273">
    <property type="entry name" value="PERIPLASMIC SIGNAL SENSOR AND SIGMA FACTOR ACTIVATOR FECR-RELATED"/>
    <property type="match status" value="1"/>
</dbReference>
<evidence type="ECO:0000259" key="2">
    <source>
        <dbReference type="Pfam" id="PF16220"/>
    </source>
</evidence>
<dbReference type="Pfam" id="PF16220">
    <property type="entry name" value="DUF4880"/>
    <property type="match status" value="1"/>
</dbReference>
<dbReference type="Gene3D" id="2.60.120.1440">
    <property type="match status" value="1"/>
</dbReference>
<dbReference type="RefSeq" id="WP_039221579.1">
    <property type="nucleotide sequence ID" value="NZ_JWLW01000023.1"/>
</dbReference>
<dbReference type="EMBL" id="JWLW01000023">
    <property type="protein sequence ID" value="KHT50734.1"/>
    <property type="molecule type" value="Genomic_DNA"/>
</dbReference>
<protein>
    <submittedName>
        <fullName evidence="3">Regulatory protein</fullName>
    </submittedName>
</protein>
<dbReference type="InterPro" id="IPR012373">
    <property type="entry name" value="Ferrdict_sens_TM"/>
</dbReference>
<dbReference type="Gene3D" id="3.55.50.30">
    <property type="match status" value="1"/>
</dbReference>
<dbReference type="PIRSF" id="PIRSF018266">
    <property type="entry name" value="FecR"/>
    <property type="match status" value="1"/>
</dbReference>